<dbReference type="Proteomes" id="UP000051574">
    <property type="component" value="Unassembled WGS sequence"/>
</dbReference>
<dbReference type="OrthoDB" id="10072039at2759"/>
<dbReference type="PANTHER" id="PTHR15911:SF6">
    <property type="entry name" value="WW DOMAIN-CONTAINING ADAPTER PROTEIN WITH COILED-COIL"/>
    <property type="match status" value="1"/>
</dbReference>
<dbReference type="AlphaFoldDB" id="A0A0T6BHG5"/>
<keyword evidence="2" id="KW-0539">Nucleus</keyword>
<protein>
    <recommendedName>
        <fullName evidence="5">WW domain-containing protein</fullName>
    </recommendedName>
</protein>
<accession>A0A0T6BHG5</accession>
<reference evidence="3 4" key="1">
    <citation type="submission" date="2015-09" db="EMBL/GenBank/DDBJ databases">
        <title>Draft genome of the scarab beetle Oryctes borbonicus.</title>
        <authorList>
            <person name="Meyer J.M."/>
            <person name="Markov G.V."/>
            <person name="Baskaran P."/>
            <person name="Herrmann M."/>
            <person name="Sommer R.J."/>
            <person name="Roedelsperger C."/>
        </authorList>
    </citation>
    <scope>NUCLEOTIDE SEQUENCE [LARGE SCALE GENOMIC DNA]</scope>
    <source>
        <strain evidence="3">OB123</strain>
        <tissue evidence="3">Whole animal</tissue>
    </source>
</reference>
<dbReference type="GO" id="GO:0003682">
    <property type="term" value="F:chromatin binding"/>
    <property type="evidence" value="ECO:0007669"/>
    <property type="project" value="TreeGrafter"/>
</dbReference>
<dbReference type="InterPro" id="IPR038867">
    <property type="entry name" value="WAC"/>
</dbReference>
<feature type="non-terminal residue" evidence="3">
    <location>
        <position position="1"/>
    </location>
</feature>
<dbReference type="PANTHER" id="PTHR15911">
    <property type="entry name" value="WW DOMAIN-CONTAINING ADAPTER PROTEIN WITH COILED-COIL"/>
    <property type="match status" value="1"/>
</dbReference>
<dbReference type="GO" id="GO:1904263">
    <property type="term" value="P:positive regulation of TORC1 signaling"/>
    <property type="evidence" value="ECO:0007669"/>
    <property type="project" value="TreeGrafter"/>
</dbReference>
<evidence type="ECO:0000256" key="2">
    <source>
        <dbReference type="ARBA" id="ARBA00023242"/>
    </source>
</evidence>
<dbReference type="GO" id="GO:0000993">
    <property type="term" value="F:RNA polymerase II complex binding"/>
    <property type="evidence" value="ECO:0007669"/>
    <property type="project" value="TreeGrafter"/>
</dbReference>
<dbReference type="GO" id="GO:0005634">
    <property type="term" value="C:nucleus"/>
    <property type="evidence" value="ECO:0007669"/>
    <property type="project" value="UniProtKB-SubCell"/>
</dbReference>
<name>A0A0T6BHG5_9SCAR</name>
<dbReference type="GO" id="GO:0010506">
    <property type="term" value="P:regulation of autophagy"/>
    <property type="evidence" value="ECO:0007669"/>
    <property type="project" value="TreeGrafter"/>
</dbReference>
<dbReference type="EMBL" id="LJIG01000150">
    <property type="protein sequence ID" value="KRT86790.1"/>
    <property type="molecule type" value="Genomic_DNA"/>
</dbReference>
<gene>
    <name evidence="3" type="ORF">AMK59_1337</name>
</gene>
<proteinExistence type="predicted"/>
<keyword evidence="4" id="KW-1185">Reference proteome</keyword>
<comment type="caution">
    <text evidence="3">The sequence shown here is derived from an EMBL/GenBank/DDBJ whole genome shotgun (WGS) entry which is preliminary data.</text>
</comment>
<organism evidence="3 4">
    <name type="scientific">Oryctes borbonicus</name>
    <dbReference type="NCBI Taxonomy" id="1629725"/>
    <lineage>
        <taxon>Eukaryota</taxon>
        <taxon>Metazoa</taxon>
        <taxon>Ecdysozoa</taxon>
        <taxon>Arthropoda</taxon>
        <taxon>Hexapoda</taxon>
        <taxon>Insecta</taxon>
        <taxon>Pterygota</taxon>
        <taxon>Neoptera</taxon>
        <taxon>Endopterygota</taxon>
        <taxon>Coleoptera</taxon>
        <taxon>Polyphaga</taxon>
        <taxon>Scarabaeiformia</taxon>
        <taxon>Scarabaeidae</taxon>
        <taxon>Dynastinae</taxon>
        <taxon>Oryctes</taxon>
    </lineage>
</organism>
<evidence type="ECO:0000256" key="1">
    <source>
        <dbReference type="ARBA" id="ARBA00004123"/>
    </source>
</evidence>
<evidence type="ECO:0000313" key="3">
    <source>
        <dbReference type="EMBL" id="KRT86790.1"/>
    </source>
</evidence>
<evidence type="ECO:0008006" key="5">
    <source>
        <dbReference type="Google" id="ProtNLM"/>
    </source>
</evidence>
<sequence length="218" mass="24167">KDLSAYSWKKSQKISIYSYQTCVVQNSSPLMDNNYVLDKSFSDKTSQAGRNPYATIQKPSHSEKVNAWIATSRGRIIRALFFHGANAGRLAIPSTSPPGNSLSTIPTGVSSSLHALRPQGPTITPSLANHVREDLTNHVKGWPADILEKQAQKLSEEAHIMGSIQCSKVSADLKTARSLVRLTEIQATLQEQRILFLRQQIKMLEELKSQNSFMSDDT</sequence>
<evidence type="ECO:0000313" key="4">
    <source>
        <dbReference type="Proteomes" id="UP000051574"/>
    </source>
</evidence>
<comment type="subcellular location">
    <subcellularLocation>
        <location evidence="1">Nucleus</location>
    </subcellularLocation>
</comment>